<sequence>IKSLCYLFDCGPDASYCEFRHYARYTVSIKVPIKPFKHINAADRRKRRGRQQCPSELQFPCRDANKFPACVAVYDRCDGVSQCGDASDEADCPQVKGRQN</sequence>
<name>A0A1I8FYN2_9PLAT</name>
<evidence type="ECO:0000256" key="2">
    <source>
        <dbReference type="PROSITE-ProRule" id="PRU00124"/>
    </source>
</evidence>
<dbReference type="Proteomes" id="UP000095280">
    <property type="component" value="Unplaced"/>
</dbReference>
<organism evidence="3 4">
    <name type="scientific">Macrostomum lignano</name>
    <dbReference type="NCBI Taxonomy" id="282301"/>
    <lineage>
        <taxon>Eukaryota</taxon>
        <taxon>Metazoa</taxon>
        <taxon>Spiralia</taxon>
        <taxon>Lophotrochozoa</taxon>
        <taxon>Platyhelminthes</taxon>
        <taxon>Rhabditophora</taxon>
        <taxon>Macrostomorpha</taxon>
        <taxon>Macrostomida</taxon>
        <taxon>Macrostomidae</taxon>
        <taxon>Macrostomum</taxon>
    </lineage>
</organism>
<dbReference type="SUPFAM" id="SSF57424">
    <property type="entry name" value="LDL receptor-like module"/>
    <property type="match status" value="1"/>
</dbReference>
<comment type="caution">
    <text evidence="2">Lacks conserved residue(s) required for the propagation of feature annotation.</text>
</comment>
<dbReference type="CDD" id="cd00112">
    <property type="entry name" value="LDLa"/>
    <property type="match status" value="1"/>
</dbReference>
<dbReference type="WBParaSite" id="maker-uti_cns_0000313-snap-gene-1.9-mRNA-1">
    <property type="protein sequence ID" value="maker-uti_cns_0000313-snap-gene-1.9-mRNA-1"/>
    <property type="gene ID" value="maker-uti_cns_0000313-snap-gene-1.9"/>
</dbReference>
<protein>
    <submittedName>
        <fullName evidence="4">Low-density lipoprotein receptor domain class A</fullName>
    </submittedName>
</protein>
<reference evidence="4" key="1">
    <citation type="submission" date="2016-11" db="UniProtKB">
        <authorList>
            <consortium name="WormBaseParasite"/>
        </authorList>
    </citation>
    <scope>IDENTIFICATION</scope>
</reference>
<evidence type="ECO:0000313" key="4">
    <source>
        <dbReference type="WBParaSite" id="maker-uti_cns_0000313-snap-gene-1.9-mRNA-1"/>
    </source>
</evidence>
<feature type="disulfide bond" evidence="2">
    <location>
        <begin position="77"/>
        <end position="92"/>
    </location>
</feature>
<keyword evidence="1 2" id="KW-1015">Disulfide bond</keyword>
<evidence type="ECO:0000256" key="1">
    <source>
        <dbReference type="ARBA" id="ARBA00023157"/>
    </source>
</evidence>
<keyword evidence="3" id="KW-1185">Reference proteome</keyword>
<proteinExistence type="predicted"/>
<dbReference type="InterPro" id="IPR023415">
    <property type="entry name" value="LDLR_class-A_CS"/>
</dbReference>
<dbReference type="Gene3D" id="4.10.400.10">
    <property type="entry name" value="Low-density Lipoprotein Receptor"/>
    <property type="match status" value="1"/>
</dbReference>
<dbReference type="InterPro" id="IPR002172">
    <property type="entry name" value="LDrepeatLR_classA_rpt"/>
</dbReference>
<dbReference type="PROSITE" id="PS50068">
    <property type="entry name" value="LDLRA_2"/>
    <property type="match status" value="1"/>
</dbReference>
<evidence type="ECO:0000313" key="3">
    <source>
        <dbReference type="Proteomes" id="UP000095280"/>
    </source>
</evidence>
<dbReference type="AlphaFoldDB" id="A0A1I8FYN2"/>
<dbReference type="SMART" id="SM00192">
    <property type="entry name" value="LDLa"/>
    <property type="match status" value="1"/>
</dbReference>
<dbReference type="InterPro" id="IPR036055">
    <property type="entry name" value="LDL_receptor-like_sf"/>
</dbReference>
<dbReference type="PROSITE" id="PS01209">
    <property type="entry name" value="LDLRA_1"/>
    <property type="match status" value="1"/>
</dbReference>
<accession>A0A1I8FYN2</accession>